<sequence>MSTSSPNFIDSDLTADKVHVSPSFAQTNDEMDDELAELDQRPDSPTPTESGYDLVSNAGGQNDEDGTEVENDGTKVETNRVAATLQHDKTRAHQQQHPITIGRPTGKKKCLAVLQVERKDKLPVSLKYEFFMTETEQFLVSGTGNCKPTVGHMTQTLLPKHLAMSMEQLTEKFDLHLQLLDTEFVPPEFIDIDPREWCAELVKDRGKYKVLLQPKLDDNSASRIVEVGKVVLENVGSGRRLGDGPMGGQQNANKEAGRRCNDGDVPMKGKQNANKEAGRRLGDEPMGGQQNANKEAGRRRNGGGVPMGRQQNANREGGRRCDVGDVPIRGQQNANRESERRWDDEDVPMSEEQNADNDWEPIDRFLLSGKAHLGNLYNVLLDNFVTSNDLGFMRKKSNMRSPTEQSSPTHGNDIIDIDHLDSLEEYTKMLGTEQKLSVMSRLARFDDVCPLGQFLLAASQKGGQCNSFGIIQISPKMTLSLKLDAPEVRNSVLQQNAPKNATHFVGSTCFGSLVAAIVTFEQQAFGTEKFVKMAKKLAQKRIRAYPMTSLDTDTLNSLNSSVRISVFVDPSIGSGGIDLYYGLVKRIQSCSESLEQFELEFRKTDQSLNEHAFSLNVHQSDEIKQIFQQFEEDKAAIDDMLKNCLINLRGGQDAEEAERLMEELERAVLTSLDTDTLNSLNSSVRISVFVDRPLAPRPPILTRIKQIFQQFEEDKAAIDDMLKNCLINLRGGQDAEEAERLMEELERAVEQFVGEGRYLLGQCDRMLEPRMELLRELALKGVQYIGRGNRQLKDVLLGNGGSSANAAPTLHFVLLYSKSRTSQPVAVGSQHDGERLYRQCLGQLYQMAGRGKSCIFIDLDALEVTASQGLPQGILALDGFPNIGSRLVKMRGPKLLSADCVTEEAQKLTICIARIENSQRTEVGAVPPKKTEPCSLPCPLCEGYGGKCQNNDLLWGCDDCGQTLAFVKEENAPMTHFYCACGATPVEEFSFRCNDVDAHGIEFKHFTKIQLTNELERLKSKGILTILLLGEIGVGKSTLINAIDNYLKHPTFEEAIQADKIESVIPARFCTEEYDDNGKCVQKEVVIGEMSEDEFFEPGKSQTKWPKAYITPSKVGYKIRLIDAPGILDTGGPKEDDLNLHKTLSFISTLPELHAICILLKPNSTRTGTAFKYCINGLLTYLHKNAANNIFFMCTNARGSNYKMGKTRELLQGILNPIEAAHNVSIPLHRDRIYFLDNEAFEHLCFIKMANIRYSDESMADFSRSWTRSQQELQRMFMYVSTSVVPHRIWETVSLNKAHRTIVDLTYPLASISQKIQDFLIRTKEHEEAISRGEPDDATEPTFDTVQFVPLQHPRTVCTSARCTEVKKTAAREIKLYTQHCHPQCDDVMLEMEDIRPENMPNESLKKCRAFQGQDKCRECGCDWSVHMHFRFDQVVVTNELDKPKRELFANKRDTLSKLETYRLQMLHEREKIYSKAALFCSFLKMWALKPYNDSMEEYILLSIQDGERFVAESGGESDRKLQMEKLKGLRESLRLYKEQKELIDTANATNSTGPKVIKAEDVTECFEELCKLPIFGPSIKQMYEVQQKLRKDNEKKYKEEEAGTGFMPKPCRNRMPVNRVEQYLNELEQQSLLNSYAKKQREMGQQSLRTTTQHHSSNANPRQCKSKSSVKTREKAHRTSRYGANISQLASGSAGFRQQPESTYLDSFCRRIPMVGSVYDYVRPSSAQPPPQQQQFESFSSDSSSTSRFSNNRRYNGRAPSNGNQNQSSFGQRPMERQ</sequence>
<dbReference type="InterPro" id="IPR058519">
    <property type="entry name" value="DUF8206"/>
</dbReference>
<feature type="compositionally biased region" description="Basic residues" evidence="2">
    <location>
        <begin position="1665"/>
        <end position="1681"/>
    </location>
</feature>
<feature type="region of interest" description="Disordered" evidence="2">
    <location>
        <begin position="236"/>
        <end position="356"/>
    </location>
</feature>
<dbReference type="WBParaSite" id="GPLIN_001325400">
    <property type="protein sequence ID" value="GPLIN_001325400"/>
    <property type="gene ID" value="GPLIN_001325400"/>
</dbReference>
<evidence type="ECO:0000259" key="3">
    <source>
        <dbReference type="Pfam" id="PF26633"/>
    </source>
</evidence>
<protein>
    <submittedName>
        <fullName evidence="5">Tub domain-containing protein</fullName>
    </submittedName>
</protein>
<evidence type="ECO:0000313" key="4">
    <source>
        <dbReference type="Proteomes" id="UP000050741"/>
    </source>
</evidence>
<dbReference type="PANTHER" id="PTHR32046:SF11">
    <property type="entry name" value="IMMUNE-ASSOCIATED NUCLEOTIDE-BINDING PROTEIN 10-LIKE"/>
    <property type="match status" value="1"/>
</dbReference>
<keyword evidence="4" id="KW-1185">Reference proteome</keyword>
<feature type="coiled-coil region" evidence="1">
    <location>
        <begin position="647"/>
        <end position="674"/>
    </location>
</feature>
<feature type="compositionally biased region" description="Basic and acidic residues" evidence="2">
    <location>
        <begin position="255"/>
        <end position="267"/>
    </location>
</feature>
<feature type="compositionally biased region" description="Low complexity" evidence="2">
    <location>
        <begin position="1734"/>
        <end position="1751"/>
    </location>
</feature>
<feature type="compositionally biased region" description="Acidic residues" evidence="2">
    <location>
        <begin position="344"/>
        <end position="356"/>
    </location>
</feature>
<proteinExistence type="predicted"/>
<feature type="region of interest" description="Disordered" evidence="2">
    <location>
        <begin position="1639"/>
        <end position="1698"/>
    </location>
</feature>
<dbReference type="Pfam" id="PF26633">
    <property type="entry name" value="DUF8206"/>
    <property type="match status" value="1"/>
</dbReference>
<accession>A0A183CK48</accession>
<feature type="domain" description="DUF8206" evidence="3">
    <location>
        <begin position="1351"/>
        <end position="1432"/>
    </location>
</feature>
<dbReference type="InterPro" id="IPR027417">
    <property type="entry name" value="P-loop_NTPase"/>
</dbReference>
<feature type="compositionally biased region" description="Acidic residues" evidence="2">
    <location>
        <begin position="62"/>
        <end position="71"/>
    </location>
</feature>
<dbReference type="Gene3D" id="3.40.50.300">
    <property type="entry name" value="P-loop containing nucleotide triphosphate hydrolases"/>
    <property type="match status" value="1"/>
</dbReference>
<dbReference type="PANTHER" id="PTHR32046">
    <property type="entry name" value="G DOMAIN-CONTAINING PROTEIN"/>
    <property type="match status" value="1"/>
</dbReference>
<feature type="region of interest" description="Disordered" evidence="2">
    <location>
        <begin position="1724"/>
        <end position="1779"/>
    </location>
</feature>
<dbReference type="Proteomes" id="UP000050741">
    <property type="component" value="Unassembled WGS sequence"/>
</dbReference>
<feature type="region of interest" description="Disordered" evidence="2">
    <location>
        <begin position="1"/>
        <end position="76"/>
    </location>
</feature>
<keyword evidence="1" id="KW-0175">Coiled coil</keyword>
<feature type="coiled-coil region" evidence="1">
    <location>
        <begin position="728"/>
        <end position="755"/>
    </location>
</feature>
<evidence type="ECO:0000256" key="2">
    <source>
        <dbReference type="SAM" id="MobiDB-lite"/>
    </source>
</evidence>
<reference evidence="5" key="3">
    <citation type="submission" date="2016-06" db="UniProtKB">
        <authorList>
            <consortium name="WormBaseParasite"/>
        </authorList>
    </citation>
    <scope>IDENTIFICATION</scope>
</reference>
<evidence type="ECO:0000256" key="1">
    <source>
        <dbReference type="SAM" id="Coils"/>
    </source>
</evidence>
<evidence type="ECO:0000313" key="5">
    <source>
        <dbReference type="WBParaSite" id="GPLIN_001325400"/>
    </source>
</evidence>
<feature type="compositionally biased region" description="Polar residues" evidence="2">
    <location>
        <begin position="1760"/>
        <end position="1772"/>
    </location>
</feature>
<name>A0A183CK48_GLOPA</name>
<dbReference type="SUPFAM" id="SSF52540">
    <property type="entry name" value="P-loop containing nucleoside triphosphate hydrolases"/>
    <property type="match status" value="1"/>
</dbReference>
<reference evidence="4" key="2">
    <citation type="submission" date="2014-05" db="EMBL/GenBank/DDBJ databases">
        <title>The genome and life-stage specific transcriptomes of Globodera pallida elucidate key aspects of plant parasitism by a cyst nematode.</title>
        <authorList>
            <person name="Cotton J.A."/>
            <person name="Lilley C.J."/>
            <person name="Jones L.M."/>
            <person name="Kikuchi T."/>
            <person name="Reid A.J."/>
            <person name="Thorpe P."/>
            <person name="Tsai I.J."/>
            <person name="Beasley H."/>
            <person name="Blok V."/>
            <person name="Cock P.J.A."/>
            <person name="Van den Akker S.E."/>
            <person name="Holroyd N."/>
            <person name="Hunt M."/>
            <person name="Mantelin S."/>
            <person name="Naghra H."/>
            <person name="Pain A."/>
            <person name="Palomares-Rius J.E."/>
            <person name="Zarowiecki M."/>
            <person name="Berriman M."/>
            <person name="Jones J.T."/>
            <person name="Urwin P.E."/>
        </authorList>
    </citation>
    <scope>NUCLEOTIDE SEQUENCE [LARGE SCALE GENOMIC DNA]</scope>
    <source>
        <strain evidence="4">Lindley</strain>
    </source>
</reference>
<reference evidence="4" key="1">
    <citation type="submission" date="2013-12" db="EMBL/GenBank/DDBJ databases">
        <authorList>
            <person name="Aslett M."/>
        </authorList>
    </citation>
    <scope>NUCLEOTIDE SEQUENCE [LARGE SCALE GENOMIC DNA]</scope>
    <source>
        <strain evidence="4">Lindley</strain>
    </source>
</reference>
<feature type="compositionally biased region" description="Polar residues" evidence="2">
    <location>
        <begin position="1644"/>
        <end position="1664"/>
    </location>
</feature>
<organism evidence="4 5">
    <name type="scientific">Globodera pallida</name>
    <name type="common">Potato cyst nematode worm</name>
    <name type="synonym">Heterodera pallida</name>
    <dbReference type="NCBI Taxonomy" id="36090"/>
    <lineage>
        <taxon>Eukaryota</taxon>
        <taxon>Metazoa</taxon>
        <taxon>Ecdysozoa</taxon>
        <taxon>Nematoda</taxon>
        <taxon>Chromadorea</taxon>
        <taxon>Rhabditida</taxon>
        <taxon>Tylenchina</taxon>
        <taxon>Tylenchomorpha</taxon>
        <taxon>Tylenchoidea</taxon>
        <taxon>Heteroderidae</taxon>
        <taxon>Heteroderinae</taxon>
        <taxon>Globodera</taxon>
    </lineage>
</organism>